<organism evidence="1 2">
    <name type="scientific">Tessaracoccus antarcticus</name>
    <dbReference type="NCBI Taxonomy" id="2479848"/>
    <lineage>
        <taxon>Bacteria</taxon>
        <taxon>Bacillati</taxon>
        <taxon>Actinomycetota</taxon>
        <taxon>Actinomycetes</taxon>
        <taxon>Propionibacteriales</taxon>
        <taxon>Propionibacteriaceae</taxon>
        <taxon>Tessaracoccus</taxon>
    </lineage>
</organism>
<name>A0A3M0G608_9ACTN</name>
<sequence>MTFRTVVELGGKTATGLPVPEEVVRALGAGGRPAVIVTIGGHTYRSTIASMGGRWLIPLSAENRASAGVTAGDDVDVHIDADTAAREVTVPHDLAAALSHDQIARDFFDDLAYSHRKEWARWIEDAKKPETRATRLRVTLDALREHKRTR</sequence>
<dbReference type="InterPro" id="IPR015018">
    <property type="entry name" value="DUF1905"/>
</dbReference>
<keyword evidence="2" id="KW-1185">Reference proteome</keyword>
<protein>
    <submittedName>
        <fullName evidence="1">DUF1905 domain-containing protein</fullName>
    </submittedName>
</protein>
<reference evidence="1 2" key="1">
    <citation type="submission" date="2018-10" db="EMBL/GenBank/DDBJ databases">
        <title>Tessaracoccus antarcticuss sp. nov., isolated from sediment.</title>
        <authorList>
            <person name="Zhou L.Y."/>
            <person name="Du Z.J."/>
        </authorList>
    </citation>
    <scope>NUCLEOTIDE SEQUENCE [LARGE SCALE GENOMIC DNA]</scope>
    <source>
        <strain evidence="1 2">JDX10</strain>
    </source>
</reference>
<dbReference type="Proteomes" id="UP000275256">
    <property type="component" value="Unassembled WGS sequence"/>
</dbReference>
<dbReference type="Pfam" id="PF08922">
    <property type="entry name" value="DUF1905"/>
    <property type="match status" value="1"/>
</dbReference>
<evidence type="ECO:0000313" key="1">
    <source>
        <dbReference type="EMBL" id="RMB60294.1"/>
    </source>
</evidence>
<dbReference type="Pfam" id="PF13376">
    <property type="entry name" value="OmdA"/>
    <property type="match status" value="1"/>
</dbReference>
<dbReference type="EMBL" id="REFW01000002">
    <property type="protein sequence ID" value="RMB60294.1"/>
    <property type="molecule type" value="Genomic_DNA"/>
</dbReference>
<gene>
    <name evidence="1" type="ORF">EAX62_09140</name>
</gene>
<dbReference type="Gene3D" id="2.40.30.100">
    <property type="entry name" value="AF2212/PG0164-like"/>
    <property type="match status" value="1"/>
</dbReference>
<evidence type="ECO:0000313" key="2">
    <source>
        <dbReference type="Proteomes" id="UP000275256"/>
    </source>
</evidence>
<dbReference type="OrthoDB" id="2604865at2"/>
<dbReference type="SUPFAM" id="SSF141694">
    <property type="entry name" value="AF2212/PG0164-like"/>
    <property type="match status" value="1"/>
</dbReference>
<accession>A0A3M0G608</accession>
<proteinExistence type="predicted"/>
<dbReference type="InterPro" id="IPR037079">
    <property type="entry name" value="AF2212/PG0164-like_sf"/>
</dbReference>
<comment type="caution">
    <text evidence="1">The sequence shown here is derived from an EMBL/GenBank/DDBJ whole genome shotgun (WGS) entry which is preliminary data.</text>
</comment>
<dbReference type="AlphaFoldDB" id="A0A3M0G608"/>